<dbReference type="AlphaFoldDB" id="A0A7W4K629"/>
<evidence type="ECO:0000256" key="4">
    <source>
        <dbReference type="RuleBase" id="RU362110"/>
    </source>
</evidence>
<evidence type="ECO:0000313" key="9">
    <source>
        <dbReference type="Proteomes" id="UP000578030"/>
    </source>
</evidence>
<dbReference type="PANTHER" id="PTHR42800:SF2">
    <property type="entry name" value="INVERTASE-RELATED"/>
    <property type="match status" value="1"/>
</dbReference>
<dbReference type="CDD" id="cd18622">
    <property type="entry name" value="GH32_Inu-like"/>
    <property type="match status" value="1"/>
</dbReference>
<dbReference type="GO" id="GO:0005737">
    <property type="term" value="C:cytoplasm"/>
    <property type="evidence" value="ECO:0007669"/>
    <property type="project" value="TreeGrafter"/>
</dbReference>
<dbReference type="PROSITE" id="PS00609">
    <property type="entry name" value="GLYCOSYL_HYDROL_F32"/>
    <property type="match status" value="1"/>
</dbReference>
<evidence type="ECO:0000256" key="5">
    <source>
        <dbReference type="SAM" id="MobiDB-lite"/>
    </source>
</evidence>
<dbReference type="GO" id="GO:0005987">
    <property type="term" value="P:sucrose catabolic process"/>
    <property type="evidence" value="ECO:0007669"/>
    <property type="project" value="TreeGrafter"/>
</dbReference>
<reference evidence="8 9" key="1">
    <citation type="submission" date="2020-04" db="EMBL/GenBank/DDBJ databases">
        <title>Description of novel Gluconacetobacter.</title>
        <authorList>
            <person name="Sombolestani A."/>
        </authorList>
    </citation>
    <scope>NUCLEOTIDE SEQUENCE [LARGE SCALE GENOMIC DNA]</scope>
    <source>
        <strain evidence="8 9">LMG 27802</strain>
    </source>
</reference>
<dbReference type="Pfam" id="PF00251">
    <property type="entry name" value="Glyco_hydro_32N"/>
    <property type="match status" value="1"/>
</dbReference>
<name>A0A7W4K629_9PROT</name>
<dbReference type="Pfam" id="PF08244">
    <property type="entry name" value="Glyco_hydro_32C"/>
    <property type="match status" value="1"/>
</dbReference>
<dbReference type="GO" id="GO:0004575">
    <property type="term" value="F:sucrose alpha-glucosidase activity"/>
    <property type="evidence" value="ECO:0007669"/>
    <property type="project" value="TreeGrafter"/>
</dbReference>
<comment type="caution">
    <text evidence="8">The sequence shown here is derived from an EMBL/GenBank/DDBJ whole genome shotgun (WGS) entry which is preliminary data.</text>
</comment>
<dbReference type="RefSeq" id="WP_246395698.1">
    <property type="nucleotide sequence ID" value="NZ_JABEQM010000003.1"/>
</dbReference>
<dbReference type="SMART" id="SM00640">
    <property type="entry name" value="Glyco_32"/>
    <property type="match status" value="1"/>
</dbReference>
<gene>
    <name evidence="8" type="ORF">HLH28_05460</name>
</gene>
<proteinExistence type="inferred from homology"/>
<feature type="domain" description="Glycosyl hydrolase family 32 C-terminal" evidence="7">
    <location>
        <begin position="419"/>
        <end position="559"/>
    </location>
</feature>
<dbReference type="SUPFAM" id="SSF75005">
    <property type="entry name" value="Arabinanase/levansucrase/invertase"/>
    <property type="match status" value="1"/>
</dbReference>
<protein>
    <submittedName>
        <fullName evidence="8">Glycoside hydrolase family 32 protein</fullName>
    </submittedName>
</protein>
<dbReference type="EMBL" id="JABEQM010000003">
    <property type="protein sequence ID" value="MBB2201031.1"/>
    <property type="molecule type" value="Genomic_DNA"/>
</dbReference>
<keyword evidence="3 4" id="KW-0326">Glycosidase</keyword>
<feature type="region of interest" description="Disordered" evidence="5">
    <location>
        <begin position="39"/>
        <end position="84"/>
    </location>
</feature>
<dbReference type="InterPro" id="IPR018053">
    <property type="entry name" value="Glyco_hydro_32_AS"/>
</dbReference>
<dbReference type="InterPro" id="IPR013148">
    <property type="entry name" value="Glyco_hydro_32_N"/>
</dbReference>
<keyword evidence="9" id="KW-1185">Reference proteome</keyword>
<dbReference type="Proteomes" id="UP000578030">
    <property type="component" value="Unassembled WGS sequence"/>
</dbReference>
<dbReference type="InterPro" id="IPR001362">
    <property type="entry name" value="Glyco_hydro_32"/>
</dbReference>
<dbReference type="Gene3D" id="2.60.120.560">
    <property type="entry name" value="Exo-inulinase, domain 1"/>
    <property type="match status" value="1"/>
</dbReference>
<feature type="domain" description="Glycosyl hydrolase family 32 N-terminal" evidence="6">
    <location>
        <begin position="89"/>
        <end position="388"/>
    </location>
</feature>
<dbReference type="SUPFAM" id="SSF49899">
    <property type="entry name" value="Concanavalin A-like lectins/glucanases"/>
    <property type="match status" value="1"/>
</dbReference>
<organism evidence="8 9">
    <name type="scientific">Gluconacetobacter tumulisoli</name>
    <dbReference type="NCBI Taxonomy" id="1286189"/>
    <lineage>
        <taxon>Bacteria</taxon>
        <taxon>Pseudomonadati</taxon>
        <taxon>Pseudomonadota</taxon>
        <taxon>Alphaproteobacteria</taxon>
        <taxon>Acetobacterales</taxon>
        <taxon>Acetobacteraceae</taxon>
        <taxon>Gluconacetobacter</taxon>
    </lineage>
</organism>
<dbReference type="Gene3D" id="2.115.10.20">
    <property type="entry name" value="Glycosyl hydrolase domain, family 43"/>
    <property type="match status" value="1"/>
</dbReference>
<dbReference type="InterPro" id="IPR013320">
    <property type="entry name" value="ConA-like_dom_sf"/>
</dbReference>
<dbReference type="InterPro" id="IPR013189">
    <property type="entry name" value="Glyco_hydro_32_C"/>
</dbReference>
<keyword evidence="2 4" id="KW-0378">Hydrolase</keyword>
<evidence type="ECO:0000259" key="6">
    <source>
        <dbReference type="Pfam" id="PF00251"/>
    </source>
</evidence>
<accession>A0A7W4K629</accession>
<evidence type="ECO:0000256" key="1">
    <source>
        <dbReference type="ARBA" id="ARBA00009902"/>
    </source>
</evidence>
<sequence>MARRADPARQDNTFIMIMRRGFAASVLAGISCWMTSRARAEPAPQGGSPLRRGREEPETSHPAPADRPGGNAPTAARATDETLYRPSVHFTPATGFMNDPNGLLHDGRYWHLYYQYDPFAPYAGQVHWGHAVSTDLMHWEDRPIALDMTEAGEAFTGSAVLDAHDSSGLFPAGTGGIVVLFTRATAKAQTQNLAWSSDGGTSFTEYAGNPVLDVGSNSFRDPKVVFHRETGRWIMVVALARQHRIIFYASPDLLHWTEISRFGPAGLPGVDYECPNLVELPVEGGGTRWVLFVSINPGAPQGGSATQYFVGTFDGTRFVPDEPVVTLIDFAKDFYALQFYENVPSGDPVAIGWMGNWQYCEETPTRSWRGVMSLPRRMRLRRDAASRLRVVQAPEGLEALRGPEIEATVGRLEAGHGVELPLPANAALDIVLSVEVDPRPSGLPPGDKGRSGRFIIGFANANDDLLSIGFDAFSGQVWLDREGLHGFSQPFFTESFSVAVTPDTRKVSFRIVLDACSVELFLNDGMDVGTALIFPTAALDRLRMETSGAGATVRDLHIYPLARAMNRVPPPPVSAPGPSPSST</sequence>
<evidence type="ECO:0000256" key="3">
    <source>
        <dbReference type="ARBA" id="ARBA00023295"/>
    </source>
</evidence>
<evidence type="ECO:0000256" key="2">
    <source>
        <dbReference type="ARBA" id="ARBA00022801"/>
    </source>
</evidence>
<dbReference type="PANTHER" id="PTHR42800">
    <property type="entry name" value="EXOINULINASE INUD (AFU_ORTHOLOGUE AFUA_5G00480)"/>
    <property type="match status" value="1"/>
</dbReference>
<evidence type="ECO:0000259" key="7">
    <source>
        <dbReference type="Pfam" id="PF08244"/>
    </source>
</evidence>
<dbReference type="PROSITE" id="PS51257">
    <property type="entry name" value="PROKAR_LIPOPROTEIN"/>
    <property type="match status" value="1"/>
</dbReference>
<comment type="similarity">
    <text evidence="1 4">Belongs to the glycosyl hydrolase 32 family.</text>
</comment>
<evidence type="ECO:0000313" key="8">
    <source>
        <dbReference type="EMBL" id="MBB2201031.1"/>
    </source>
</evidence>
<dbReference type="InterPro" id="IPR023296">
    <property type="entry name" value="Glyco_hydro_beta-prop_sf"/>
</dbReference>